<proteinExistence type="predicted"/>
<evidence type="ECO:0000256" key="1">
    <source>
        <dbReference type="ARBA" id="ARBA00022676"/>
    </source>
</evidence>
<comment type="caution">
    <text evidence="5">The sequence shown here is derived from an EMBL/GenBank/DDBJ whole genome shotgun (WGS) entry which is preliminary data.</text>
</comment>
<protein>
    <submittedName>
        <fullName evidence="5">Glycogen synthase</fullName>
    </submittedName>
</protein>
<dbReference type="Pfam" id="PF00534">
    <property type="entry name" value="Glycos_transf_1"/>
    <property type="match status" value="1"/>
</dbReference>
<gene>
    <name evidence="5" type="ORF">Sviol_59340</name>
</gene>
<evidence type="ECO:0000313" key="5">
    <source>
        <dbReference type="EMBL" id="GHI41526.1"/>
    </source>
</evidence>
<dbReference type="EMBL" id="BNDY01000017">
    <property type="protein sequence ID" value="GHI41526.1"/>
    <property type="molecule type" value="Genomic_DNA"/>
</dbReference>
<dbReference type="PANTHER" id="PTHR45947:SF3">
    <property type="entry name" value="SULFOQUINOVOSYL TRANSFERASE SQD2"/>
    <property type="match status" value="1"/>
</dbReference>
<accession>A0ABQ3QW90</accession>
<feature type="domain" description="Glycosyl transferase family 1" evidence="3">
    <location>
        <begin position="189"/>
        <end position="332"/>
    </location>
</feature>
<keyword evidence="6" id="KW-1185">Reference proteome</keyword>
<dbReference type="RefSeq" id="WP_189966795.1">
    <property type="nucleotide sequence ID" value="NZ_BMUA01000017.1"/>
</dbReference>
<dbReference type="NCBIfam" id="TIGR02149">
    <property type="entry name" value="glgA_Coryne"/>
    <property type="match status" value="1"/>
</dbReference>
<dbReference type="Pfam" id="PF13439">
    <property type="entry name" value="Glyco_transf_4"/>
    <property type="match status" value="1"/>
</dbReference>
<dbReference type="InterPro" id="IPR028098">
    <property type="entry name" value="Glyco_trans_4-like_N"/>
</dbReference>
<dbReference type="InterPro" id="IPR050194">
    <property type="entry name" value="Glycosyltransferase_grp1"/>
</dbReference>
<feature type="domain" description="Glycosyltransferase subfamily 4-like N-terminal" evidence="4">
    <location>
        <begin position="15"/>
        <end position="178"/>
    </location>
</feature>
<organism evidence="5 6">
    <name type="scientific">Streptomyces violascens</name>
    <dbReference type="NCBI Taxonomy" id="67381"/>
    <lineage>
        <taxon>Bacteria</taxon>
        <taxon>Bacillati</taxon>
        <taxon>Actinomycetota</taxon>
        <taxon>Actinomycetes</taxon>
        <taxon>Kitasatosporales</taxon>
        <taxon>Streptomycetaceae</taxon>
        <taxon>Streptomyces</taxon>
    </lineage>
</organism>
<name>A0ABQ3QW90_9ACTN</name>
<dbReference type="CDD" id="cd03801">
    <property type="entry name" value="GT4_PimA-like"/>
    <property type="match status" value="1"/>
</dbReference>
<evidence type="ECO:0000259" key="3">
    <source>
        <dbReference type="Pfam" id="PF00534"/>
    </source>
</evidence>
<keyword evidence="1" id="KW-0328">Glycosyltransferase</keyword>
<sequence length="398" mass="42585">MRVDLLTREYPPEVYGGAGVHVAELTRGLRRLADVRVRCLGTARTEPGVDAYEPPAHLAAADAALGFLGADAAMAADCAGTDVVHSHTWYANMAGNLARLLHGVPHIMTLHSLEPLRPWKAEQLGGGYALSCWMERTAAQSASALIAVSAAMRDDVLRVYPDVAPERVHVIHNGIDPEAYRPDPRQDALERYGIDPDLPIVLFVGRVTRQKGLPHLLRAAFGLRSDAQLVLCCGQPDTPEIAAEVAELVEELRAVRGGVFRIDGMLDQDSVRQLLTHATVFVCPSVYEPMGIVNLEAMACGTPVVASAVGGIPEVVDDGVTGLLVGFEARDDATGEPVDPDKFAAGLAEAVNDLIEDRGRAAALGAAGRARAVEHFSWDKVAERTLEVYHDALSAHRA</sequence>
<dbReference type="Proteomes" id="UP001050808">
    <property type="component" value="Unassembled WGS sequence"/>
</dbReference>
<dbReference type="Gene3D" id="3.40.50.2000">
    <property type="entry name" value="Glycogen Phosphorylase B"/>
    <property type="match status" value="2"/>
</dbReference>
<keyword evidence="2" id="KW-0808">Transferase</keyword>
<dbReference type="PANTHER" id="PTHR45947">
    <property type="entry name" value="SULFOQUINOVOSYL TRANSFERASE SQD2"/>
    <property type="match status" value="1"/>
</dbReference>
<dbReference type="InterPro" id="IPR001296">
    <property type="entry name" value="Glyco_trans_1"/>
</dbReference>
<reference evidence="5" key="1">
    <citation type="submission" date="2024-05" db="EMBL/GenBank/DDBJ databases">
        <title>Whole genome shotgun sequence of Streptomyces violascens NBRC 12920.</title>
        <authorList>
            <person name="Komaki H."/>
            <person name="Tamura T."/>
        </authorList>
    </citation>
    <scope>NUCLEOTIDE SEQUENCE</scope>
    <source>
        <strain evidence="5">NBRC 12920</strain>
    </source>
</reference>
<evidence type="ECO:0000313" key="6">
    <source>
        <dbReference type="Proteomes" id="UP001050808"/>
    </source>
</evidence>
<dbReference type="SUPFAM" id="SSF53756">
    <property type="entry name" value="UDP-Glycosyltransferase/glycogen phosphorylase"/>
    <property type="match status" value="1"/>
</dbReference>
<dbReference type="InterPro" id="IPR011875">
    <property type="entry name" value="M1P_synthase"/>
</dbReference>
<evidence type="ECO:0000259" key="4">
    <source>
        <dbReference type="Pfam" id="PF13439"/>
    </source>
</evidence>
<evidence type="ECO:0000256" key="2">
    <source>
        <dbReference type="ARBA" id="ARBA00022679"/>
    </source>
</evidence>